<comment type="caution">
    <text evidence="4">The sequence shown here is derived from an EMBL/GenBank/DDBJ whole genome shotgun (WGS) entry which is preliminary data.</text>
</comment>
<dbReference type="SMART" id="SM00225">
    <property type="entry name" value="BTB"/>
    <property type="match status" value="1"/>
</dbReference>
<gene>
    <name evidence="4" type="ORF">PBRASI_LOCUS4391</name>
</gene>
<evidence type="ECO:0000313" key="5">
    <source>
        <dbReference type="Proteomes" id="UP000789739"/>
    </source>
</evidence>
<evidence type="ECO:0000259" key="2">
    <source>
        <dbReference type="PROSITE" id="PS50097"/>
    </source>
</evidence>
<dbReference type="Pfam" id="PF07534">
    <property type="entry name" value="TLD"/>
    <property type="match status" value="1"/>
</dbReference>
<dbReference type="CDD" id="cd18186">
    <property type="entry name" value="BTB_POZ_ZBTB_KLHL-like"/>
    <property type="match status" value="1"/>
</dbReference>
<keyword evidence="5" id="KW-1185">Reference proteome</keyword>
<proteinExistence type="predicted"/>
<dbReference type="Gene3D" id="3.30.710.10">
    <property type="entry name" value="Potassium Channel Kv1.1, Chain A"/>
    <property type="match status" value="1"/>
</dbReference>
<dbReference type="SUPFAM" id="SSF54695">
    <property type="entry name" value="POZ domain"/>
    <property type="match status" value="1"/>
</dbReference>
<evidence type="ECO:0000259" key="3">
    <source>
        <dbReference type="PROSITE" id="PS51886"/>
    </source>
</evidence>
<feature type="region of interest" description="Disordered" evidence="1">
    <location>
        <begin position="498"/>
        <end position="527"/>
    </location>
</feature>
<dbReference type="Proteomes" id="UP000789739">
    <property type="component" value="Unassembled WGS sequence"/>
</dbReference>
<feature type="domain" description="TLDc" evidence="3">
    <location>
        <begin position="392"/>
        <end position="645"/>
    </location>
</feature>
<reference evidence="4" key="1">
    <citation type="submission" date="2021-06" db="EMBL/GenBank/DDBJ databases">
        <authorList>
            <person name="Kallberg Y."/>
            <person name="Tangrot J."/>
            <person name="Rosling A."/>
        </authorList>
    </citation>
    <scope>NUCLEOTIDE SEQUENCE</scope>
    <source>
        <strain evidence="4">BR232B</strain>
    </source>
</reference>
<dbReference type="AlphaFoldDB" id="A0A9N9FIP3"/>
<protein>
    <submittedName>
        <fullName evidence="4">4003_t:CDS:1</fullName>
    </submittedName>
</protein>
<dbReference type="PANTHER" id="PTHR24413">
    <property type="entry name" value="SPECKLE-TYPE POZ PROTEIN"/>
    <property type="match status" value="1"/>
</dbReference>
<sequence>MTTSISAATLSPDEQLFAYSLPSSLLLSPSLSMKLHTMLSTDLSILVNNPEDADVIIKCGKEQVRIWGHSLILKARSSFFKEALTEEYLLSEDLCTVVEIGMEKEIVELLVGYLYTGTIIKPLPSNIVLPLLVAAKCLSIDELVDPFQTLLTTNYQQWSKTNFVSVLSCVHLHPEFEILSQYADELLRTRPELLFKSEKFTVLEEDVLLNILQRGIANIRQTELWDSILKYSIANTPEIQHLVISKSIYDTSQWSPYHFKCLKRTLDKFVEFVNFQAIPPAEFKKIHPFLFILPQHVSQEVVKLKIDSAAMSQKQANWLAERILRGRRSQRSKDVEEDKEGMGSDAKDEEIQNIGNTNDDVNDIEIPSSPLPTSSVFSYKKSVIKKLSLRNPSISIPSPSPTTTVFPPIQPISPKGSRVHFRLLVRGSRDGFTPPVFHQRCDNKGPTVTVVRVKGTNEVIGGYNPLSWRKADYRVGCFHPSDEAFIFNFNEWNGEAYETEEEERKDEEVSRGETENYGVRGEKKRTFGDDDRLQPIYEYSTPPSYDSLLFHPLLPPTPTSSSSPSPPPSLTTINSLPIISYPVVPKNAIVCNSLMGPHFGYSDLSLQENFRYDKRCYCKRGSYDKAIRDDDGFFSVDEYEVFQVVWED</sequence>
<dbReference type="EMBL" id="CAJVPI010000451">
    <property type="protein sequence ID" value="CAG8536886.1"/>
    <property type="molecule type" value="Genomic_DNA"/>
</dbReference>
<dbReference type="OrthoDB" id="25620at2759"/>
<feature type="compositionally biased region" description="Basic and acidic residues" evidence="1">
    <location>
        <begin position="506"/>
        <end position="527"/>
    </location>
</feature>
<dbReference type="PROSITE" id="PS50097">
    <property type="entry name" value="BTB"/>
    <property type="match status" value="1"/>
</dbReference>
<evidence type="ECO:0000256" key="1">
    <source>
        <dbReference type="SAM" id="MobiDB-lite"/>
    </source>
</evidence>
<organism evidence="4 5">
    <name type="scientific">Paraglomus brasilianum</name>
    <dbReference type="NCBI Taxonomy" id="144538"/>
    <lineage>
        <taxon>Eukaryota</taxon>
        <taxon>Fungi</taxon>
        <taxon>Fungi incertae sedis</taxon>
        <taxon>Mucoromycota</taxon>
        <taxon>Glomeromycotina</taxon>
        <taxon>Glomeromycetes</taxon>
        <taxon>Paraglomerales</taxon>
        <taxon>Paraglomeraceae</taxon>
        <taxon>Paraglomus</taxon>
    </lineage>
</organism>
<dbReference type="Pfam" id="PF00651">
    <property type="entry name" value="BTB"/>
    <property type="match status" value="1"/>
</dbReference>
<name>A0A9N9FIP3_9GLOM</name>
<evidence type="ECO:0000313" key="4">
    <source>
        <dbReference type="EMBL" id="CAG8536886.1"/>
    </source>
</evidence>
<dbReference type="InterPro" id="IPR006571">
    <property type="entry name" value="TLDc_dom"/>
</dbReference>
<accession>A0A9N9FIP3</accession>
<dbReference type="InterPro" id="IPR000210">
    <property type="entry name" value="BTB/POZ_dom"/>
</dbReference>
<dbReference type="InterPro" id="IPR011333">
    <property type="entry name" value="SKP1/BTB/POZ_sf"/>
</dbReference>
<dbReference type="PROSITE" id="PS51886">
    <property type="entry name" value="TLDC"/>
    <property type="match status" value="1"/>
</dbReference>
<feature type="domain" description="BTB" evidence="2">
    <location>
        <begin position="53"/>
        <end position="123"/>
    </location>
</feature>